<feature type="transmembrane region" description="Helical" evidence="7">
    <location>
        <begin position="657"/>
        <end position="677"/>
    </location>
</feature>
<keyword evidence="6 7" id="KW-0472">Membrane</keyword>
<feature type="domain" description="ABC3 transporter permease C-terminal" evidence="8">
    <location>
        <begin position="271"/>
        <end position="391"/>
    </location>
</feature>
<feature type="transmembrane region" description="Helical" evidence="7">
    <location>
        <begin position="316"/>
        <end position="339"/>
    </location>
</feature>
<feature type="transmembrane region" description="Helical" evidence="7">
    <location>
        <begin position="753"/>
        <end position="773"/>
    </location>
</feature>
<keyword evidence="5 7" id="KW-1133">Transmembrane helix</keyword>
<dbReference type="InterPro" id="IPR025857">
    <property type="entry name" value="MacB_PCD"/>
</dbReference>
<evidence type="ECO:0000256" key="7">
    <source>
        <dbReference type="SAM" id="Phobius"/>
    </source>
</evidence>
<feature type="transmembrane region" description="Helical" evidence="7">
    <location>
        <begin position="21"/>
        <end position="42"/>
    </location>
</feature>
<keyword evidence="4 7" id="KW-0812">Transmembrane</keyword>
<comment type="similarity">
    <text evidence="2">Belongs to the ABC-4 integral membrane protein family. LolC/E subfamily.</text>
</comment>
<gene>
    <name evidence="10" type="ORF">LOKO_01035</name>
</gene>
<dbReference type="EMBL" id="CP014226">
    <property type="protein sequence ID" value="AMD00112.1"/>
    <property type="molecule type" value="Genomic_DNA"/>
</dbReference>
<dbReference type="Proteomes" id="UP000063387">
    <property type="component" value="Chromosome"/>
</dbReference>
<dbReference type="STRING" id="507626.LOKO_01035"/>
<evidence type="ECO:0000256" key="2">
    <source>
        <dbReference type="ARBA" id="ARBA00005236"/>
    </source>
</evidence>
<evidence type="ECO:0000256" key="5">
    <source>
        <dbReference type="ARBA" id="ARBA00022989"/>
    </source>
</evidence>
<organism evidence="10 11">
    <name type="scientific">Halomonas chromatireducens</name>
    <dbReference type="NCBI Taxonomy" id="507626"/>
    <lineage>
        <taxon>Bacteria</taxon>
        <taxon>Pseudomonadati</taxon>
        <taxon>Pseudomonadota</taxon>
        <taxon>Gammaproteobacteria</taxon>
        <taxon>Oceanospirillales</taxon>
        <taxon>Halomonadaceae</taxon>
        <taxon>Halomonas</taxon>
    </lineage>
</organism>
<feature type="transmembrane region" description="Helical" evidence="7">
    <location>
        <begin position="707"/>
        <end position="733"/>
    </location>
</feature>
<feature type="transmembrane region" description="Helical" evidence="7">
    <location>
        <begin position="359"/>
        <end position="380"/>
    </location>
</feature>
<keyword evidence="11" id="KW-1185">Reference proteome</keyword>
<feature type="domain" description="MacB-like periplasmic core" evidence="9">
    <location>
        <begin position="21"/>
        <end position="235"/>
    </location>
</feature>
<sequence length="789" mass="86522">MKFTTLHWKLLRDLLRLKGQALAIAVVIASGVMTLVMSLTVLEALTSSRDRFYASHHYADLFADLKRAPLGLVERLETLDGVSRMEPRVRAPVRLAVTGFDDPVRGVMLSLPDGRQPNLNRLHLLAGSLPEVGRSDQAVVSDAFAEAHGLVPGDTLEAIIDGRETRLLLSGIARSPEVIYQAAPTDMLPDYHRYATLWMNQRALASAFGMEGAFNQLLVTLQAGADADTLIDELDLILARYGGTGTQTRHDQQSHRFLEEELAQQRAQATILPTIFLAVSAFLLNVVMGRIIQTQREPLAMLKAFGYRNGELARHYGWLAAAIVLLGWAAGVLLGAWSARGLAGIYSDYFRFPEMHFRVPPWSMALALAVAGLAALTGTWHAVWRAVREPPAEAMRPPAPQRFRRTWLERSPLGRALGNESRIILRHLLRHPTKAALSVTGIALSAGLLMMGAYQLSAVEKMLDLQYRQVMRMDIELTFGEVTPARALGELRHLPGVLAVEGWRRVPVTLSHGHREYRTSLLGMDEQPSLRQVLDDQERSQRLPAQGVMLTRFLADHLQAEVGDTLQVAVMEGRRQHLQLTLTALVDEPIGVGAYLQRDTLNALLGEGPAISGAWLLVDGDRQDALNEALNRMPAVAGIGQLAVAERGIRDYMDETILMIALVFVALAASIAFGVVYNNARIAFAERARELATLRVLGYSRSEVARILLGEIALITALAIPLGWLFGTGFSALLNQAFTNDLFRVPMVLTPHAFGFAATGVIAASAVVAVLVMRRLGRLDMVTALKAVE</sequence>
<feature type="transmembrane region" description="Helical" evidence="7">
    <location>
        <begin position="271"/>
        <end position="292"/>
    </location>
</feature>
<dbReference type="PATRIC" id="fig|507626.3.peg.1025"/>
<dbReference type="OrthoDB" id="5137249at2"/>
<evidence type="ECO:0000256" key="1">
    <source>
        <dbReference type="ARBA" id="ARBA00004651"/>
    </source>
</evidence>
<reference evidence="10 11" key="2">
    <citation type="submission" date="2016-02" db="EMBL/GenBank/DDBJ databases">
        <authorList>
            <person name="Wen L."/>
            <person name="He K."/>
            <person name="Yang H."/>
        </authorList>
    </citation>
    <scope>NUCLEOTIDE SEQUENCE [LARGE SCALE GENOMIC DNA]</scope>
    <source>
        <strain evidence="10 11">AGD 8-3</strain>
    </source>
</reference>
<dbReference type="InterPro" id="IPR003838">
    <property type="entry name" value="ABC3_permease_C"/>
</dbReference>
<dbReference type="GO" id="GO:0044874">
    <property type="term" value="P:lipoprotein localization to outer membrane"/>
    <property type="evidence" value="ECO:0007669"/>
    <property type="project" value="TreeGrafter"/>
</dbReference>
<comment type="subcellular location">
    <subcellularLocation>
        <location evidence="1">Cell membrane</location>
        <topology evidence="1">Multi-pass membrane protein</topology>
    </subcellularLocation>
</comment>
<dbReference type="GO" id="GO:0098797">
    <property type="term" value="C:plasma membrane protein complex"/>
    <property type="evidence" value="ECO:0007669"/>
    <property type="project" value="TreeGrafter"/>
</dbReference>
<feature type="domain" description="ABC3 transporter permease C-terminal" evidence="8">
    <location>
        <begin position="663"/>
        <end position="778"/>
    </location>
</feature>
<dbReference type="Pfam" id="PF12704">
    <property type="entry name" value="MacB_PCD"/>
    <property type="match status" value="1"/>
</dbReference>
<evidence type="ECO:0000313" key="11">
    <source>
        <dbReference type="Proteomes" id="UP000063387"/>
    </source>
</evidence>
<evidence type="ECO:0000259" key="9">
    <source>
        <dbReference type="Pfam" id="PF12704"/>
    </source>
</evidence>
<dbReference type="KEGG" id="hco:LOKO_01035"/>
<evidence type="ECO:0000259" key="8">
    <source>
        <dbReference type="Pfam" id="PF02687"/>
    </source>
</evidence>
<feature type="transmembrane region" description="Helical" evidence="7">
    <location>
        <begin position="435"/>
        <end position="456"/>
    </location>
</feature>
<dbReference type="AlphaFoldDB" id="A0A109UL79"/>
<evidence type="ECO:0000256" key="3">
    <source>
        <dbReference type="ARBA" id="ARBA00022475"/>
    </source>
</evidence>
<evidence type="ECO:0000313" key="10">
    <source>
        <dbReference type="EMBL" id="AMD00112.1"/>
    </source>
</evidence>
<evidence type="ECO:0000256" key="6">
    <source>
        <dbReference type="ARBA" id="ARBA00023136"/>
    </source>
</evidence>
<accession>A0A109UL79</accession>
<dbReference type="RefSeq" id="WP_066445929.1">
    <property type="nucleotide sequence ID" value="NZ_CP014226.1"/>
</dbReference>
<evidence type="ECO:0000256" key="4">
    <source>
        <dbReference type="ARBA" id="ARBA00022692"/>
    </source>
</evidence>
<dbReference type="InterPro" id="IPR051447">
    <property type="entry name" value="Lipoprotein-release_system"/>
</dbReference>
<keyword evidence="3" id="KW-1003">Cell membrane</keyword>
<dbReference type="Pfam" id="PF02687">
    <property type="entry name" value="FtsX"/>
    <property type="match status" value="2"/>
</dbReference>
<proteinExistence type="inferred from homology"/>
<name>A0A109UL79_9GAMM</name>
<dbReference type="PANTHER" id="PTHR30489">
    <property type="entry name" value="LIPOPROTEIN-RELEASING SYSTEM TRANSMEMBRANE PROTEIN LOLE"/>
    <property type="match status" value="1"/>
</dbReference>
<dbReference type="PANTHER" id="PTHR30489:SF0">
    <property type="entry name" value="LIPOPROTEIN-RELEASING SYSTEM TRANSMEMBRANE PROTEIN LOLE"/>
    <property type="match status" value="1"/>
</dbReference>
<reference evidence="10 11" key="1">
    <citation type="journal article" date="2016" name="Genome Announc.">
        <title>Draft Genome Sequence of 'Halomonas chromatireducens' Strain AGD 8-3, a Haloalkaliphilic Chromate- and Selenite-Reducing Gammaproteobacterium.</title>
        <authorList>
            <person name="Sharko F.S."/>
            <person name="Shapovalova A.A."/>
            <person name="Tsygankova S.V."/>
            <person name="Komova A.V."/>
            <person name="Boulygina E.S."/>
            <person name="Teslyuk A.B."/>
            <person name="Gotovtsev P.M."/>
            <person name="Namsaraev Z.B."/>
            <person name="Khijniak T.V."/>
            <person name="Nedoluzhko A.V."/>
            <person name="Vasilov R.G."/>
        </authorList>
    </citation>
    <scope>NUCLEOTIDE SEQUENCE [LARGE SCALE GENOMIC DNA]</scope>
    <source>
        <strain evidence="10 11">AGD 8-3</strain>
    </source>
</reference>
<protein>
    <submittedName>
        <fullName evidence="10">FtsX-like permease family protein</fullName>
    </submittedName>
</protein>